<dbReference type="InterPro" id="IPR028098">
    <property type="entry name" value="Glyco_trans_4-like_N"/>
</dbReference>
<name>A0A0P9CYT7_9BACL</name>
<dbReference type="PATRIC" id="fig|471514.4.peg.1477"/>
<protein>
    <recommendedName>
        <fullName evidence="1">Glycosyltransferase subfamily 4-like N-terminal domain-containing protein</fullName>
    </recommendedName>
</protein>
<dbReference type="PANTHER" id="PTHR45947">
    <property type="entry name" value="SULFOQUINOVOSYL TRANSFERASE SQD2"/>
    <property type="match status" value="1"/>
</dbReference>
<dbReference type="CDD" id="cd03801">
    <property type="entry name" value="GT4_PimA-like"/>
    <property type="match status" value="1"/>
</dbReference>
<organism evidence="2 3">
    <name type="scientific">Alicyclobacillus ferrooxydans</name>
    <dbReference type="NCBI Taxonomy" id="471514"/>
    <lineage>
        <taxon>Bacteria</taxon>
        <taxon>Bacillati</taxon>
        <taxon>Bacillota</taxon>
        <taxon>Bacilli</taxon>
        <taxon>Bacillales</taxon>
        <taxon>Alicyclobacillaceae</taxon>
        <taxon>Alicyclobacillus</taxon>
    </lineage>
</organism>
<accession>A0A0P9CYT7</accession>
<sequence>MRILLLVQRLWRGGGTETHVLTLASGLRQMGHHVTLYTSGGPWVSQARRLGVPLHIDTVLQRPGRPKVLRLRRFLQAHTFDIVHAHDGPTMTLAALALRGLVRRPQLVATVHGPYVGAAALGATKGIAKAVITVSPALKPKTVSATRLPAGRVYTIPNGIRTDLFRPGKNKPLRKLHKVPEDAYVIGYAGRFTVEKAALGRRVVRSLKRFSLAHKRVYVLVVGRESKRIVGTSRGRVKVLGPMGMGKMPDFYNSCDLVIGTARVAAESAICGVPTMAVGSAGDHGLVTQKSLRHMIQTNFGDHGAVRPWTHSQLNTKLSHAMSKQRMLKHEAGQVRKALADQLSSHRMIRRILRVYRLAISTK</sequence>
<proteinExistence type="predicted"/>
<dbReference type="AlphaFoldDB" id="A0A0P9CYT7"/>
<keyword evidence="3" id="KW-1185">Reference proteome</keyword>
<dbReference type="OrthoDB" id="9804196at2"/>
<dbReference type="Proteomes" id="UP000050482">
    <property type="component" value="Unassembled WGS sequence"/>
</dbReference>
<dbReference type="RefSeq" id="WP_054970756.1">
    <property type="nucleotide sequence ID" value="NZ_LJCO01000082.1"/>
</dbReference>
<dbReference type="EMBL" id="LJCO01000082">
    <property type="protein sequence ID" value="KPV42132.1"/>
    <property type="molecule type" value="Genomic_DNA"/>
</dbReference>
<dbReference type="Gene3D" id="3.40.50.2000">
    <property type="entry name" value="Glycogen Phosphorylase B"/>
    <property type="match status" value="2"/>
</dbReference>
<gene>
    <name evidence="2" type="ORF">AN477_18960</name>
</gene>
<evidence type="ECO:0000313" key="2">
    <source>
        <dbReference type="EMBL" id="KPV42132.1"/>
    </source>
</evidence>
<comment type="caution">
    <text evidence="2">The sequence shown here is derived from an EMBL/GenBank/DDBJ whole genome shotgun (WGS) entry which is preliminary data.</text>
</comment>
<dbReference type="GO" id="GO:0016757">
    <property type="term" value="F:glycosyltransferase activity"/>
    <property type="evidence" value="ECO:0007669"/>
    <property type="project" value="TreeGrafter"/>
</dbReference>
<evidence type="ECO:0000313" key="3">
    <source>
        <dbReference type="Proteomes" id="UP000050482"/>
    </source>
</evidence>
<evidence type="ECO:0000259" key="1">
    <source>
        <dbReference type="Pfam" id="PF13439"/>
    </source>
</evidence>
<reference evidence="2 3" key="1">
    <citation type="submission" date="2015-09" db="EMBL/GenBank/DDBJ databases">
        <title>Draft genome sequence of Alicyclobacillus ferrooxydans DSM 22381.</title>
        <authorList>
            <person name="Hemp J."/>
        </authorList>
    </citation>
    <scope>NUCLEOTIDE SEQUENCE [LARGE SCALE GENOMIC DNA]</scope>
    <source>
        <strain evidence="2 3">TC-34</strain>
    </source>
</reference>
<dbReference type="SUPFAM" id="SSF53756">
    <property type="entry name" value="UDP-Glycosyltransferase/glycogen phosphorylase"/>
    <property type="match status" value="1"/>
</dbReference>
<feature type="domain" description="Glycosyltransferase subfamily 4-like N-terminal" evidence="1">
    <location>
        <begin position="14"/>
        <end position="163"/>
    </location>
</feature>
<dbReference type="STRING" id="471514.AN477_18960"/>
<dbReference type="PANTHER" id="PTHR45947:SF3">
    <property type="entry name" value="SULFOQUINOVOSYL TRANSFERASE SQD2"/>
    <property type="match status" value="1"/>
</dbReference>
<dbReference type="InterPro" id="IPR050194">
    <property type="entry name" value="Glycosyltransferase_grp1"/>
</dbReference>
<dbReference type="Pfam" id="PF13439">
    <property type="entry name" value="Glyco_transf_4"/>
    <property type="match status" value="1"/>
</dbReference>